<protein>
    <submittedName>
        <fullName evidence="1">Uncharacterized protein</fullName>
    </submittedName>
</protein>
<comment type="caution">
    <text evidence="1">The sequence shown here is derived from an EMBL/GenBank/DDBJ whole genome shotgun (WGS) entry which is preliminary data.</text>
</comment>
<accession>A0A3P1WWB7</accession>
<evidence type="ECO:0000313" key="1">
    <source>
        <dbReference type="EMBL" id="RRD50531.1"/>
    </source>
</evidence>
<reference evidence="1 2" key="1">
    <citation type="submission" date="2018-11" db="EMBL/GenBank/DDBJ databases">
        <title>Genomes From Bacteria Associated with the Canine Oral Cavity: a Test Case for Automated Genome-Based Taxonomic Assignment.</title>
        <authorList>
            <person name="Coil D.A."/>
            <person name="Jospin G."/>
            <person name="Darling A.E."/>
            <person name="Wallis C."/>
            <person name="Davis I.J."/>
            <person name="Harris S."/>
            <person name="Eisen J.A."/>
            <person name="Holcombe L.J."/>
            <person name="O'Flynn C."/>
        </authorList>
    </citation>
    <scope>NUCLEOTIDE SEQUENCE [LARGE SCALE GENOMIC DNA]</scope>
    <source>
        <strain evidence="1 2">OH2822_COT-296</strain>
    </source>
</reference>
<organism evidence="1 2">
    <name type="scientific">Arachnia propionica</name>
    <dbReference type="NCBI Taxonomy" id="1750"/>
    <lineage>
        <taxon>Bacteria</taxon>
        <taxon>Bacillati</taxon>
        <taxon>Actinomycetota</taxon>
        <taxon>Actinomycetes</taxon>
        <taxon>Propionibacteriales</taxon>
        <taxon>Propionibacteriaceae</taxon>
        <taxon>Arachnia</taxon>
    </lineage>
</organism>
<dbReference type="Proteomes" id="UP000280935">
    <property type="component" value="Unassembled WGS sequence"/>
</dbReference>
<gene>
    <name evidence="1" type="ORF">EII35_03780</name>
</gene>
<name>A0A3P1WWB7_9ACTN</name>
<evidence type="ECO:0000313" key="2">
    <source>
        <dbReference type="Proteomes" id="UP000280935"/>
    </source>
</evidence>
<dbReference type="RefSeq" id="WP_125227136.1">
    <property type="nucleotide sequence ID" value="NZ_RQYT01000005.1"/>
</dbReference>
<dbReference type="EMBL" id="RQYT01000005">
    <property type="protein sequence ID" value="RRD50531.1"/>
    <property type="molecule type" value="Genomic_DNA"/>
</dbReference>
<sequence>MRRRVFLVVAAALVLSGCGRGEGAGGDVVPDPAVAVSTPPPSSRGVAATVIPSWVGAGPARRAVEFVVVAATPDVRVDEVPSGAWRRAVSMMTPALVEELEAGSALGQLSGWGRLQRLDGWVSVEFGNVIGDEPQAAPGPEDSPAPAGEGVEVEVVFTRIIHVEGQRDVREREPLVWRVRVVEDRVAGLVTVATTNPG</sequence>
<dbReference type="PROSITE" id="PS51257">
    <property type="entry name" value="PROKAR_LIPOPROTEIN"/>
    <property type="match status" value="1"/>
</dbReference>
<dbReference type="AlphaFoldDB" id="A0A3P1WWB7"/>
<proteinExistence type="predicted"/>